<feature type="non-terminal residue" evidence="2">
    <location>
        <position position="113"/>
    </location>
</feature>
<evidence type="ECO:0000256" key="1">
    <source>
        <dbReference type="SAM" id="MobiDB-lite"/>
    </source>
</evidence>
<dbReference type="Proteomes" id="UP001529510">
    <property type="component" value="Unassembled WGS sequence"/>
</dbReference>
<evidence type="ECO:0000313" key="2">
    <source>
        <dbReference type="EMBL" id="KAL0183243.1"/>
    </source>
</evidence>
<feature type="compositionally biased region" description="Pro residues" evidence="1">
    <location>
        <begin position="77"/>
        <end position="91"/>
    </location>
</feature>
<name>A0ABD0QC00_CIRMR</name>
<feature type="non-terminal residue" evidence="2">
    <location>
        <position position="1"/>
    </location>
</feature>
<protein>
    <submittedName>
        <fullName evidence="2">Uncharacterized protein</fullName>
    </submittedName>
</protein>
<sequence>LEKQLANERIRLGELRKKHYEMGGIPMDSPPENSVNSFDSSLPTVFPDPPTMELPSLDAFTLDPPRFEPLRLDPPRLEPPAPAPAPAPAPEPAKTSSKRTSIFQKSGSRLKNA</sequence>
<evidence type="ECO:0000313" key="3">
    <source>
        <dbReference type="Proteomes" id="UP001529510"/>
    </source>
</evidence>
<feature type="compositionally biased region" description="Polar residues" evidence="1">
    <location>
        <begin position="31"/>
        <end position="43"/>
    </location>
</feature>
<accession>A0ABD0QC00</accession>
<reference evidence="2 3" key="1">
    <citation type="submission" date="2024-05" db="EMBL/GenBank/DDBJ databases">
        <title>Genome sequencing and assembly of Indian major carp, Cirrhinus mrigala (Hamilton, 1822).</title>
        <authorList>
            <person name="Mohindra V."/>
            <person name="Chowdhury L.M."/>
            <person name="Lal K."/>
            <person name="Jena J.K."/>
        </authorList>
    </citation>
    <scope>NUCLEOTIDE SEQUENCE [LARGE SCALE GENOMIC DNA]</scope>
    <source>
        <strain evidence="2">CM1030</strain>
        <tissue evidence="2">Blood</tissue>
    </source>
</reference>
<feature type="region of interest" description="Disordered" evidence="1">
    <location>
        <begin position="21"/>
        <end position="113"/>
    </location>
</feature>
<organism evidence="2 3">
    <name type="scientific">Cirrhinus mrigala</name>
    <name type="common">Mrigala</name>
    <dbReference type="NCBI Taxonomy" id="683832"/>
    <lineage>
        <taxon>Eukaryota</taxon>
        <taxon>Metazoa</taxon>
        <taxon>Chordata</taxon>
        <taxon>Craniata</taxon>
        <taxon>Vertebrata</taxon>
        <taxon>Euteleostomi</taxon>
        <taxon>Actinopterygii</taxon>
        <taxon>Neopterygii</taxon>
        <taxon>Teleostei</taxon>
        <taxon>Ostariophysi</taxon>
        <taxon>Cypriniformes</taxon>
        <taxon>Cyprinidae</taxon>
        <taxon>Labeoninae</taxon>
        <taxon>Labeonini</taxon>
        <taxon>Cirrhinus</taxon>
    </lineage>
</organism>
<dbReference type="EMBL" id="JAMKFB020000010">
    <property type="protein sequence ID" value="KAL0183243.1"/>
    <property type="molecule type" value="Genomic_DNA"/>
</dbReference>
<feature type="compositionally biased region" description="Basic and acidic residues" evidence="1">
    <location>
        <begin position="65"/>
        <end position="76"/>
    </location>
</feature>
<gene>
    <name evidence="2" type="ORF">M9458_022618</name>
</gene>
<feature type="compositionally biased region" description="Polar residues" evidence="1">
    <location>
        <begin position="94"/>
        <end position="113"/>
    </location>
</feature>
<comment type="caution">
    <text evidence="2">The sequence shown here is derived from an EMBL/GenBank/DDBJ whole genome shotgun (WGS) entry which is preliminary data.</text>
</comment>
<keyword evidence="3" id="KW-1185">Reference proteome</keyword>
<dbReference type="AlphaFoldDB" id="A0ABD0QC00"/>
<proteinExistence type="predicted"/>